<feature type="region of interest" description="Disordered" evidence="1">
    <location>
        <begin position="1"/>
        <end position="44"/>
    </location>
</feature>
<feature type="compositionally biased region" description="Basic and acidic residues" evidence="1">
    <location>
        <begin position="1"/>
        <end position="26"/>
    </location>
</feature>
<feature type="non-terminal residue" evidence="2">
    <location>
        <position position="44"/>
    </location>
</feature>
<dbReference type="Proteomes" id="UP000221165">
    <property type="component" value="Unassembled WGS sequence"/>
</dbReference>
<evidence type="ECO:0000313" key="3">
    <source>
        <dbReference type="Proteomes" id="UP000221165"/>
    </source>
</evidence>
<dbReference type="VEuPathDB" id="ToxoDB:CSUI_005010"/>
<dbReference type="AlphaFoldDB" id="A0A2C6KZH1"/>
<organism evidence="2 3">
    <name type="scientific">Cystoisospora suis</name>
    <dbReference type="NCBI Taxonomy" id="483139"/>
    <lineage>
        <taxon>Eukaryota</taxon>
        <taxon>Sar</taxon>
        <taxon>Alveolata</taxon>
        <taxon>Apicomplexa</taxon>
        <taxon>Conoidasida</taxon>
        <taxon>Coccidia</taxon>
        <taxon>Eucoccidiorida</taxon>
        <taxon>Eimeriorina</taxon>
        <taxon>Sarcocystidae</taxon>
        <taxon>Cystoisospora</taxon>
    </lineage>
</organism>
<evidence type="ECO:0000256" key="1">
    <source>
        <dbReference type="SAM" id="MobiDB-lite"/>
    </source>
</evidence>
<dbReference type="EMBL" id="MIGC01002402">
    <property type="protein sequence ID" value="PHJ21153.1"/>
    <property type="molecule type" value="Genomic_DNA"/>
</dbReference>
<evidence type="ECO:0000313" key="2">
    <source>
        <dbReference type="EMBL" id="PHJ21153.1"/>
    </source>
</evidence>
<keyword evidence="3" id="KW-1185">Reference proteome</keyword>
<gene>
    <name evidence="2" type="ORF">CSUI_005010</name>
</gene>
<dbReference type="GeneID" id="94428401"/>
<dbReference type="RefSeq" id="XP_067922837.1">
    <property type="nucleotide sequence ID" value="XM_068065190.1"/>
</dbReference>
<sequence>ENKDGRQQGEESRREKDERPSEEGGRGGDNVIEVETDEVEEEEE</sequence>
<name>A0A2C6KZH1_9APIC</name>
<protein>
    <submittedName>
        <fullName evidence="2">Uncharacterized protein</fullName>
    </submittedName>
</protein>
<feature type="non-terminal residue" evidence="2">
    <location>
        <position position="1"/>
    </location>
</feature>
<comment type="caution">
    <text evidence="2">The sequence shown here is derived from an EMBL/GenBank/DDBJ whole genome shotgun (WGS) entry which is preliminary data.</text>
</comment>
<feature type="compositionally biased region" description="Acidic residues" evidence="1">
    <location>
        <begin position="32"/>
        <end position="44"/>
    </location>
</feature>
<proteinExistence type="predicted"/>
<accession>A0A2C6KZH1</accession>
<reference evidence="2 3" key="1">
    <citation type="journal article" date="2017" name="Int. J. Parasitol.">
        <title>The genome of the protozoan parasite Cystoisospora suis and a reverse vaccinology approach to identify vaccine candidates.</title>
        <authorList>
            <person name="Palmieri N."/>
            <person name="Shrestha A."/>
            <person name="Ruttkowski B."/>
            <person name="Beck T."/>
            <person name="Vogl C."/>
            <person name="Tomley F."/>
            <person name="Blake D.P."/>
            <person name="Joachim A."/>
        </authorList>
    </citation>
    <scope>NUCLEOTIDE SEQUENCE [LARGE SCALE GENOMIC DNA]</scope>
    <source>
        <strain evidence="2 3">Wien I</strain>
    </source>
</reference>